<sequence length="122" mass="13385">MQTTGPLSGVHRAARWVSWDSVVSGDLVFSAKKSVASFSTETQHRKPSASASPHRPTRGKTQKRGSSGSRVSCMRRGRNPVESYSSETSRQRLEVAGKDGNKILCKASLRTEARRKESTHVD</sequence>
<dbReference type="EMBL" id="AEYH02002531">
    <property type="protein sequence ID" value="KFG37950.1"/>
    <property type="molecule type" value="Genomic_DNA"/>
</dbReference>
<protein>
    <submittedName>
        <fullName evidence="2">Uncharacterized protein</fullName>
    </submittedName>
</protein>
<reference evidence="2 3" key="1">
    <citation type="submission" date="2014-07" db="EMBL/GenBank/DDBJ databases">
        <authorList>
            <person name="Sibley D."/>
            <person name="Venepally P."/>
            <person name="Karamycheva S."/>
            <person name="Hadjithomas M."/>
            <person name="Khan A."/>
            <person name="Brunk B."/>
            <person name="Roos D."/>
            <person name="Caler E."/>
            <person name="Lorenzi H."/>
        </authorList>
    </citation>
    <scope>NUCLEOTIDE SEQUENCE [LARGE SCALE GENOMIC DNA]</scope>
    <source>
        <strain evidence="2 3">FOU</strain>
    </source>
</reference>
<proteinExistence type="predicted"/>
<dbReference type="Proteomes" id="UP000028838">
    <property type="component" value="Unassembled WGS sequence"/>
</dbReference>
<feature type="region of interest" description="Disordered" evidence="1">
    <location>
        <begin position="36"/>
        <end position="101"/>
    </location>
</feature>
<name>A0A086K0N2_TOXGO</name>
<accession>A0A086K0N2</accession>
<organism evidence="2 3">
    <name type="scientific">Toxoplasma gondii FOU</name>
    <dbReference type="NCBI Taxonomy" id="943167"/>
    <lineage>
        <taxon>Eukaryota</taxon>
        <taxon>Sar</taxon>
        <taxon>Alveolata</taxon>
        <taxon>Apicomplexa</taxon>
        <taxon>Conoidasida</taxon>
        <taxon>Coccidia</taxon>
        <taxon>Eucoccidiorida</taxon>
        <taxon>Eimeriorina</taxon>
        <taxon>Sarcocystidae</taxon>
        <taxon>Toxoplasma</taxon>
    </lineage>
</organism>
<feature type="compositionally biased region" description="Basic and acidic residues" evidence="1">
    <location>
        <begin position="89"/>
        <end position="101"/>
    </location>
</feature>
<comment type="caution">
    <text evidence="2">The sequence shown here is derived from an EMBL/GenBank/DDBJ whole genome shotgun (WGS) entry which is preliminary data.</text>
</comment>
<dbReference type="AlphaFoldDB" id="A0A086K0N2"/>
<gene>
    <name evidence="2" type="ORF">TGFOU_362010</name>
</gene>
<dbReference type="VEuPathDB" id="ToxoDB:TGFOU_362010"/>
<evidence type="ECO:0000256" key="1">
    <source>
        <dbReference type="SAM" id="MobiDB-lite"/>
    </source>
</evidence>
<evidence type="ECO:0000313" key="3">
    <source>
        <dbReference type="Proteomes" id="UP000028838"/>
    </source>
</evidence>
<evidence type="ECO:0000313" key="2">
    <source>
        <dbReference type="EMBL" id="KFG37950.1"/>
    </source>
</evidence>